<protein>
    <submittedName>
        <fullName evidence="1">Uncharacterized protein</fullName>
    </submittedName>
</protein>
<dbReference type="OrthoDB" id="5860260at2759"/>
<reference evidence="1" key="1">
    <citation type="submission" date="2007-07" db="EMBL/GenBank/DDBJ databases">
        <title>PCAP assembly of the Caenorhabditis remanei genome.</title>
        <authorList>
            <consortium name="The Caenorhabditis remanei Sequencing Consortium"/>
            <person name="Wilson R.K."/>
        </authorList>
    </citation>
    <scope>NUCLEOTIDE SEQUENCE [LARGE SCALE GENOMIC DNA]</scope>
    <source>
        <strain evidence="1">PB4641</strain>
    </source>
</reference>
<dbReference type="HOGENOM" id="CLU_1090821_0_0_1"/>
<dbReference type="FunCoup" id="E3NLT0">
    <property type="interactions" value="1762"/>
</dbReference>
<dbReference type="OMA" id="HFIGDKK"/>
<dbReference type="eggNOG" id="ENOG502RDPI">
    <property type="taxonomic scope" value="Eukaryota"/>
</dbReference>
<name>E3NLT0_CAERE</name>
<sequence length="255" mass="29271">MLLRRSLFILDVCVLLAVVLFLVFLPAERCVKMEVAANKESADCSLHPVHYPDFSLLRSSQNENGTHLKEAKHHVTVCHSLKWDHYSFWDNMYLILLPAITCFLLILYTLCEICEFDMFVGTVQSTGLVILSLFSVIYTIAVITHEKNRIQTDWPLLAHAHLFGATAKNTSVDVPKTWEYSIAMCLLSALFKIGRILIQHFIGDQKMFLDEDYELEASHDKHRPAQNFRNFESAEVAGTTRMLNESRYSKIENID</sequence>
<proteinExistence type="predicted"/>
<dbReference type="Proteomes" id="UP000008281">
    <property type="component" value="Unassembled WGS sequence"/>
</dbReference>
<keyword evidence="2" id="KW-1185">Reference proteome</keyword>
<organism evidence="2">
    <name type="scientific">Caenorhabditis remanei</name>
    <name type="common">Caenorhabditis vulgaris</name>
    <dbReference type="NCBI Taxonomy" id="31234"/>
    <lineage>
        <taxon>Eukaryota</taxon>
        <taxon>Metazoa</taxon>
        <taxon>Ecdysozoa</taxon>
        <taxon>Nematoda</taxon>
        <taxon>Chromadorea</taxon>
        <taxon>Rhabditida</taxon>
        <taxon>Rhabditina</taxon>
        <taxon>Rhabditomorpha</taxon>
        <taxon>Rhabditoidea</taxon>
        <taxon>Rhabditidae</taxon>
        <taxon>Peloderinae</taxon>
        <taxon>Caenorhabditis</taxon>
    </lineage>
</organism>
<evidence type="ECO:0000313" key="1">
    <source>
        <dbReference type="EMBL" id="EFP06050.1"/>
    </source>
</evidence>
<accession>E3NLT0</accession>
<dbReference type="EMBL" id="DS268931">
    <property type="protein sequence ID" value="EFP06050.1"/>
    <property type="molecule type" value="Genomic_DNA"/>
</dbReference>
<gene>
    <name evidence="1" type="ORF">CRE_27923</name>
</gene>
<dbReference type="AlphaFoldDB" id="E3NLT0"/>
<evidence type="ECO:0000313" key="2">
    <source>
        <dbReference type="Proteomes" id="UP000008281"/>
    </source>
</evidence>